<dbReference type="InterPro" id="IPR001680">
    <property type="entry name" value="WD40_rpt"/>
</dbReference>
<evidence type="ECO:0000256" key="4">
    <source>
        <dbReference type="ARBA" id="ARBA00023224"/>
    </source>
</evidence>
<dbReference type="RefSeq" id="XP_022668583.1">
    <property type="nucleotide sequence ID" value="XM_022812848.1"/>
</dbReference>
<dbReference type="EnsemblMetazoa" id="XM_022812848">
    <property type="protein sequence ID" value="XP_022668583"/>
    <property type="gene ID" value="LOC111253460"/>
</dbReference>
<feature type="repeat" description="WD" evidence="5">
    <location>
        <begin position="248"/>
        <end position="289"/>
    </location>
</feature>
<feature type="coiled-coil region" evidence="6">
    <location>
        <begin position="16"/>
        <end position="43"/>
    </location>
</feature>
<feature type="repeat" description="WD" evidence="5">
    <location>
        <begin position="292"/>
        <end position="333"/>
    </location>
</feature>
<dbReference type="Proteomes" id="UP000594260">
    <property type="component" value="Unplaced"/>
</dbReference>
<dbReference type="GeneID" id="111253460"/>
<proteinExistence type="inferred from homology"/>
<accession>A0A7M7KNR3</accession>
<comment type="similarity">
    <text evidence="1">Belongs to the WD repeat G protein beta family.</text>
</comment>
<dbReference type="SUPFAM" id="SSF50978">
    <property type="entry name" value="WD40 repeat-like"/>
    <property type="match status" value="1"/>
</dbReference>
<dbReference type="PROSITE" id="PS00678">
    <property type="entry name" value="WD_REPEATS_1"/>
    <property type="match status" value="1"/>
</dbReference>
<dbReference type="SMART" id="SM00320">
    <property type="entry name" value="WD40"/>
    <property type="match status" value="7"/>
</dbReference>
<reference evidence="7" key="1">
    <citation type="submission" date="2021-01" db="UniProtKB">
        <authorList>
            <consortium name="EnsemblMetazoa"/>
        </authorList>
    </citation>
    <scope>IDENTIFICATION</scope>
</reference>
<dbReference type="PANTHER" id="PTHR19850">
    <property type="entry name" value="GUANINE NUCLEOTIDE-BINDING PROTEIN BETA G PROTEIN BETA"/>
    <property type="match status" value="1"/>
</dbReference>
<evidence type="ECO:0000313" key="8">
    <source>
        <dbReference type="Proteomes" id="UP000594260"/>
    </source>
</evidence>
<evidence type="ECO:0000256" key="2">
    <source>
        <dbReference type="ARBA" id="ARBA00022574"/>
    </source>
</evidence>
<evidence type="ECO:0000256" key="1">
    <source>
        <dbReference type="ARBA" id="ARBA00009768"/>
    </source>
</evidence>
<dbReference type="Gene3D" id="2.130.10.10">
    <property type="entry name" value="YVTN repeat-like/Quinoprotein amine dehydrogenase"/>
    <property type="match status" value="1"/>
</dbReference>
<dbReference type="OMA" id="CYHPSGQ"/>
<dbReference type="InterPro" id="IPR001632">
    <property type="entry name" value="WD40_G-protein_beta-like"/>
</dbReference>
<dbReference type="CDD" id="cd00200">
    <property type="entry name" value="WD40"/>
    <property type="match status" value="1"/>
</dbReference>
<dbReference type="PROSITE" id="PS50294">
    <property type="entry name" value="WD_REPEATS_REGION"/>
    <property type="match status" value="3"/>
</dbReference>
<name>A0A7M7KNR3_VARDE</name>
<keyword evidence="8" id="KW-1185">Reference proteome</keyword>
<protein>
    <submittedName>
        <fullName evidence="7">Uncharacterized protein</fullName>
    </submittedName>
</protein>
<keyword evidence="6" id="KW-0175">Coiled coil</keyword>
<dbReference type="AlphaFoldDB" id="A0A7M7KNR3"/>
<dbReference type="OrthoDB" id="10255630at2759"/>
<keyword evidence="3" id="KW-0677">Repeat</keyword>
<sequence>MTDQKTKTDDGEESTEEELLEELENLRTKIAKAQAAARDAELSTYVQQFAPIQGLRLKGRKILKGHIAKVVAVDFAGDSKHAVSASLDGKLMIWDTWSGNKVRIIPVRTTWIMGAAFESSGRFVAVGGMDNMCTIYDLDKKWTGSGAGSEGGGVLGAALVRELAGLQGYLSCCVFVHQDRIIVGSADTKIYVFDIPNGRKLQEYTAHDADVIGISVQPGDTNVFVTASMDKTCKLFDLRQPDQCRQNFAGHELDVNDVSFQNNGHMFTSCSEDKSCRLFDIRSDIEVASFWEPAKQAAFTCVANSKSGRLLLAGADDDTVHIWDIVGGSTPEESHLGNLWGHDGRISSMSMAPNGMAAVTASWDSSVRIWA</sequence>
<dbReference type="InterPro" id="IPR019775">
    <property type="entry name" value="WD40_repeat_CS"/>
</dbReference>
<evidence type="ECO:0000313" key="7">
    <source>
        <dbReference type="EnsemblMetazoa" id="XP_022668583"/>
    </source>
</evidence>
<evidence type="ECO:0000256" key="5">
    <source>
        <dbReference type="PROSITE-ProRule" id="PRU00221"/>
    </source>
</evidence>
<dbReference type="KEGG" id="vde:111253460"/>
<dbReference type="InterPro" id="IPR016346">
    <property type="entry name" value="G-protein_beta_1-5"/>
</dbReference>
<feature type="repeat" description="WD" evidence="5">
    <location>
        <begin position="339"/>
        <end position="371"/>
    </location>
</feature>
<dbReference type="PROSITE" id="PS50082">
    <property type="entry name" value="WD_REPEATS_2"/>
    <property type="match status" value="4"/>
</dbReference>
<dbReference type="Pfam" id="PF25391">
    <property type="entry name" value="WD40_Gbeta"/>
    <property type="match status" value="1"/>
</dbReference>
<feature type="repeat" description="WD" evidence="5">
    <location>
        <begin position="63"/>
        <end position="104"/>
    </location>
</feature>
<keyword evidence="4" id="KW-0807">Transducer</keyword>
<dbReference type="InterPro" id="IPR015943">
    <property type="entry name" value="WD40/YVTN_repeat-like_dom_sf"/>
</dbReference>
<dbReference type="InterPro" id="IPR020472">
    <property type="entry name" value="WD40_PAC1"/>
</dbReference>
<dbReference type="PIRSF" id="PIRSF002394">
    <property type="entry name" value="GN-bd_beta"/>
    <property type="match status" value="1"/>
</dbReference>
<dbReference type="InParanoid" id="A0A7M7KNR3"/>
<dbReference type="PRINTS" id="PR00320">
    <property type="entry name" value="GPROTEINBRPT"/>
</dbReference>
<organism evidence="7 8">
    <name type="scientific">Varroa destructor</name>
    <name type="common">Honeybee mite</name>
    <dbReference type="NCBI Taxonomy" id="109461"/>
    <lineage>
        <taxon>Eukaryota</taxon>
        <taxon>Metazoa</taxon>
        <taxon>Ecdysozoa</taxon>
        <taxon>Arthropoda</taxon>
        <taxon>Chelicerata</taxon>
        <taxon>Arachnida</taxon>
        <taxon>Acari</taxon>
        <taxon>Parasitiformes</taxon>
        <taxon>Mesostigmata</taxon>
        <taxon>Gamasina</taxon>
        <taxon>Dermanyssoidea</taxon>
        <taxon>Varroidae</taxon>
        <taxon>Varroa</taxon>
    </lineage>
</organism>
<dbReference type="PRINTS" id="PR00319">
    <property type="entry name" value="GPROTEINB"/>
</dbReference>
<dbReference type="InterPro" id="IPR036322">
    <property type="entry name" value="WD40_repeat_dom_sf"/>
</dbReference>
<evidence type="ECO:0000256" key="6">
    <source>
        <dbReference type="SAM" id="Coils"/>
    </source>
</evidence>
<evidence type="ECO:0000256" key="3">
    <source>
        <dbReference type="ARBA" id="ARBA00022737"/>
    </source>
</evidence>
<keyword evidence="2 5" id="KW-0853">WD repeat</keyword>
<dbReference type="GO" id="GO:0007165">
    <property type="term" value="P:signal transduction"/>
    <property type="evidence" value="ECO:0007669"/>
    <property type="project" value="UniProtKB-KW"/>
</dbReference>